<proteinExistence type="predicted"/>
<name>A0A1N7E4S6_9GAMM</name>
<accession>A0A1N7E4S6</accession>
<evidence type="ECO:0000313" key="2">
    <source>
        <dbReference type="Proteomes" id="UP000187495"/>
    </source>
</evidence>
<gene>
    <name evidence="1" type="ORF">SAMN02745664_10377</name>
</gene>
<reference evidence="2" key="1">
    <citation type="submission" date="2017-01" db="EMBL/GenBank/DDBJ databases">
        <authorList>
            <person name="Varghese N."/>
            <person name="Submissions S."/>
        </authorList>
    </citation>
    <scope>NUCLEOTIDE SEQUENCE [LARGE SCALE GENOMIC DNA]</scope>
    <source>
        <strain evidence="2">DSM 21768</strain>
    </source>
</reference>
<dbReference type="EMBL" id="FTNU01000003">
    <property type="protein sequence ID" value="SIR83026.1"/>
    <property type="molecule type" value="Genomic_DNA"/>
</dbReference>
<keyword evidence="2" id="KW-1185">Reference proteome</keyword>
<dbReference type="AlphaFoldDB" id="A0A1N7E4S6"/>
<protein>
    <submittedName>
        <fullName evidence="1">Uncharacterized protein</fullName>
    </submittedName>
</protein>
<sequence>MLCKSLPEVMAYQNDKLVRLYCKRKISAKNKACFYLMS</sequence>
<organism evidence="1 2">
    <name type="scientific">Moraxella cuniculi DSM 21768</name>
    <dbReference type="NCBI Taxonomy" id="1122245"/>
    <lineage>
        <taxon>Bacteria</taxon>
        <taxon>Pseudomonadati</taxon>
        <taxon>Pseudomonadota</taxon>
        <taxon>Gammaproteobacteria</taxon>
        <taxon>Moraxellales</taxon>
        <taxon>Moraxellaceae</taxon>
        <taxon>Moraxella</taxon>
    </lineage>
</organism>
<evidence type="ECO:0000313" key="1">
    <source>
        <dbReference type="EMBL" id="SIR83026.1"/>
    </source>
</evidence>
<dbReference type="Proteomes" id="UP000187495">
    <property type="component" value="Unassembled WGS sequence"/>
</dbReference>